<keyword evidence="2" id="KW-1185">Reference proteome</keyword>
<name>A0A4P9WM92_9FUNG</name>
<dbReference type="AlphaFoldDB" id="A0A4P9WM92"/>
<proteinExistence type="predicted"/>
<reference evidence="2" key="1">
    <citation type="journal article" date="2018" name="Nat. Microbiol.">
        <title>Leveraging single-cell genomics to expand the fungal tree of life.</title>
        <authorList>
            <person name="Ahrendt S.R."/>
            <person name="Quandt C.A."/>
            <person name="Ciobanu D."/>
            <person name="Clum A."/>
            <person name="Salamov A."/>
            <person name="Andreopoulos B."/>
            <person name="Cheng J.F."/>
            <person name="Woyke T."/>
            <person name="Pelin A."/>
            <person name="Henrissat B."/>
            <person name="Reynolds N.K."/>
            <person name="Benny G.L."/>
            <person name="Smith M.E."/>
            <person name="James T.Y."/>
            <person name="Grigoriev I.V."/>
        </authorList>
    </citation>
    <scope>NUCLEOTIDE SEQUENCE [LARGE SCALE GENOMIC DNA]</scope>
</reference>
<accession>A0A4P9WM92</accession>
<organism evidence="1 2">
    <name type="scientific">Blyttiomyces helicus</name>
    <dbReference type="NCBI Taxonomy" id="388810"/>
    <lineage>
        <taxon>Eukaryota</taxon>
        <taxon>Fungi</taxon>
        <taxon>Fungi incertae sedis</taxon>
        <taxon>Chytridiomycota</taxon>
        <taxon>Chytridiomycota incertae sedis</taxon>
        <taxon>Chytridiomycetes</taxon>
        <taxon>Chytridiomycetes incertae sedis</taxon>
        <taxon>Blyttiomyces</taxon>
    </lineage>
</organism>
<gene>
    <name evidence="1" type="ORF">BDK51DRAFT_34344</name>
</gene>
<dbReference type="Proteomes" id="UP000269721">
    <property type="component" value="Unassembled WGS sequence"/>
</dbReference>
<protein>
    <submittedName>
        <fullName evidence="1">Uncharacterized protein</fullName>
    </submittedName>
</protein>
<dbReference type="EMBL" id="KZ994287">
    <property type="protein sequence ID" value="RKO93325.1"/>
    <property type="molecule type" value="Genomic_DNA"/>
</dbReference>
<sequence length="149" mass="16321">MPLSHVLKLCTPNCWPSNPIHRPRHSVVLWWKSSVSPPPPRRVHPPRDGYDASKVFMMLPLSKGCMDMGLSRNEQRSAVTDAKEIAGNHAEEGSIGEEAEARGRTNIGGLIVMPFGAPRCAVLLQKQSSFAKQAPPTSRGFGGECFRAF</sequence>
<evidence type="ECO:0000313" key="2">
    <source>
        <dbReference type="Proteomes" id="UP000269721"/>
    </source>
</evidence>
<evidence type="ECO:0000313" key="1">
    <source>
        <dbReference type="EMBL" id="RKO93325.1"/>
    </source>
</evidence>